<organism evidence="2 3">
    <name type="scientific">Pristionchus fissidentatus</name>
    <dbReference type="NCBI Taxonomy" id="1538716"/>
    <lineage>
        <taxon>Eukaryota</taxon>
        <taxon>Metazoa</taxon>
        <taxon>Ecdysozoa</taxon>
        <taxon>Nematoda</taxon>
        <taxon>Chromadorea</taxon>
        <taxon>Rhabditida</taxon>
        <taxon>Rhabditina</taxon>
        <taxon>Diplogasteromorpha</taxon>
        <taxon>Diplogasteroidea</taxon>
        <taxon>Neodiplogasteridae</taxon>
        <taxon>Pristionchus</taxon>
    </lineage>
</organism>
<gene>
    <name evidence="2" type="ORF">PFISCL1PPCAC_14760</name>
</gene>
<name>A0AAV5VVK5_9BILA</name>
<feature type="transmembrane region" description="Helical" evidence="1">
    <location>
        <begin position="87"/>
        <end position="107"/>
    </location>
</feature>
<evidence type="ECO:0000313" key="3">
    <source>
        <dbReference type="Proteomes" id="UP001432322"/>
    </source>
</evidence>
<feature type="transmembrane region" description="Helical" evidence="1">
    <location>
        <begin position="12"/>
        <end position="34"/>
    </location>
</feature>
<keyword evidence="1" id="KW-0472">Membrane</keyword>
<dbReference type="AlphaFoldDB" id="A0AAV5VVK5"/>
<evidence type="ECO:0000256" key="1">
    <source>
        <dbReference type="SAM" id="Phobius"/>
    </source>
</evidence>
<proteinExistence type="predicted"/>
<protein>
    <submittedName>
        <fullName evidence="2">Uncharacterized protein</fullName>
    </submittedName>
</protein>
<accession>A0AAV5VVK5</accession>
<reference evidence="2" key="1">
    <citation type="submission" date="2023-10" db="EMBL/GenBank/DDBJ databases">
        <title>Genome assembly of Pristionchus species.</title>
        <authorList>
            <person name="Yoshida K."/>
            <person name="Sommer R.J."/>
        </authorList>
    </citation>
    <scope>NUCLEOTIDE SEQUENCE</scope>
    <source>
        <strain evidence="2">RS5133</strain>
    </source>
</reference>
<dbReference type="Proteomes" id="UP001432322">
    <property type="component" value="Unassembled WGS sequence"/>
</dbReference>
<dbReference type="EMBL" id="BTSY01000004">
    <property type="protein sequence ID" value="GMT23463.1"/>
    <property type="molecule type" value="Genomic_DNA"/>
</dbReference>
<evidence type="ECO:0000313" key="2">
    <source>
        <dbReference type="EMBL" id="GMT23463.1"/>
    </source>
</evidence>
<sequence length="108" mass="12610">IQIIDYLYWWQIFSIVILILTLTITLIVFIGAIAEKPIIGYWNKKRVIISYSIALLFILISVGLQTWTCVYARSDSFYFIRYVVSTSLTWLIVVSWIGFMISLALTYK</sequence>
<keyword evidence="1" id="KW-1133">Transmembrane helix</keyword>
<keyword evidence="1" id="KW-0812">Transmembrane</keyword>
<feature type="transmembrane region" description="Helical" evidence="1">
    <location>
        <begin position="46"/>
        <end position="67"/>
    </location>
</feature>
<feature type="non-terminal residue" evidence="2">
    <location>
        <position position="1"/>
    </location>
</feature>
<keyword evidence="3" id="KW-1185">Reference proteome</keyword>
<comment type="caution">
    <text evidence="2">The sequence shown here is derived from an EMBL/GenBank/DDBJ whole genome shotgun (WGS) entry which is preliminary data.</text>
</comment>